<dbReference type="Proteomes" id="UP000334820">
    <property type="component" value="Unassembled WGS sequence"/>
</dbReference>
<keyword evidence="2" id="KW-1185">Reference proteome</keyword>
<comment type="caution">
    <text evidence="1">The sequence shown here is derived from an EMBL/GenBank/DDBJ whole genome shotgun (WGS) entry which is preliminary data.</text>
</comment>
<evidence type="ECO:0000313" key="1">
    <source>
        <dbReference type="EMBL" id="GER81830.1"/>
    </source>
</evidence>
<evidence type="ECO:0000313" key="2">
    <source>
        <dbReference type="Proteomes" id="UP000334820"/>
    </source>
</evidence>
<protein>
    <submittedName>
        <fullName evidence="1">Uncharacterized protein</fullName>
    </submittedName>
</protein>
<organism evidence="1 2">
    <name type="scientific">Thermogemmatispora aurantia</name>
    <dbReference type="NCBI Taxonomy" id="2045279"/>
    <lineage>
        <taxon>Bacteria</taxon>
        <taxon>Bacillati</taxon>
        <taxon>Chloroflexota</taxon>
        <taxon>Ktedonobacteria</taxon>
        <taxon>Thermogemmatisporales</taxon>
        <taxon>Thermogemmatisporaceae</taxon>
        <taxon>Thermogemmatispora</taxon>
    </lineage>
</organism>
<name>A0A5J4K528_9CHLR</name>
<reference evidence="1 2" key="1">
    <citation type="journal article" date="2019" name="Int. J. Syst. Evol. Microbiol.">
        <title>Thermogemmatispora aurantia sp. nov. and Thermogemmatispora argillosa sp. nov., within the class Ktedonobacteria, and emended description of the genus Thermogemmatispora.</title>
        <authorList>
            <person name="Zheng Y."/>
            <person name="Wang C.M."/>
            <person name="Sakai Y."/>
            <person name="Abe K."/>
            <person name="Yokota A."/>
            <person name="Yabe S."/>
        </authorList>
    </citation>
    <scope>NUCLEOTIDE SEQUENCE [LARGE SCALE GENOMIC DNA]</scope>
    <source>
        <strain evidence="1 2">A1-2</strain>
    </source>
</reference>
<dbReference type="AlphaFoldDB" id="A0A5J4K528"/>
<sequence>MVDTRTGRFLRSITDHEQHCGCGLYYLVAYARRTLWQLDRNPGWFTALARLPFLARQYGDPDT</sequence>
<gene>
    <name evidence="1" type="ORF">KTAU_04680</name>
</gene>
<accession>A0A5J4K528</accession>
<dbReference type="EMBL" id="BKZV01000001">
    <property type="protein sequence ID" value="GER81830.1"/>
    <property type="molecule type" value="Genomic_DNA"/>
</dbReference>
<proteinExistence type="predicted"/>